<proteinExistence type="predicted"/>
<dbReference type="PATRIC" id="fig|243230.17.peg.2981"/>
<protein>
    <submittedName>
        <fullName evidence="1">Uncharacterized protein</fullName>
    </submittedName>
</protein>
<dbReference type="PIR" id="B75604">
    <property type="entry name" value="B75604"/>
</dbReference>
<dbReference type="EMBL" id="AE001825">
    <property type="protein sequence ID" value="AAF12337.1"/>
    <property type="molecule type" value="Genomic_DNA"/>
</dbReference>
<name>Q9RZ58_DEIRA</name>
<gene>
    <name evidence="1" type="ordered locus">DR_A0096</name>
</gene>
<dbReference type="KEGG" id="dra:DR_A0096"/>
<dbReference type="InParanoid" id="Q9RZ58"/>
<dbReference type="AlphaFoldDB" id="Q9RZ58"/>
<reference evidence="1 2" key="1">
    <citation type="journal article" date="1999" name="Science">
        <title>Genome sequence of the radioresistant bacterium Deinococcus radiodurans R1.</title>
        <authorList>
            <person name="White O."/>
            <person name="Eisen J.A."/>
            <person name="Heidelberg J.F."/>
            <person name="Hickey E.K."/>
            <person name="Peterson J.D."/>
            <person name="Dodson R.J."/>
            <person name="Haft D.H."/>
            <person name="Gwinn M.L."/>
            <person name="Nelson W.C."/>
            <person name="Richardson D.L."/>
            <person name="Moffat K.S."/>
            <person name="Qin H."/>
            <person name="Jiang L."/>
            <person name="Pamphile W."/>
            <person name="Crosby M."/>
            <person name="Shen M."/>
            <person name="Vamathevan J.J."/>
            <person name="Lam P."/>
            <person name="McDonald L."/>
            <person name="Utterback T."/>
            <person name="Zalewski C."/>
            <person name="Makarova K.S."/>
            <person name="Aravind L."/>
            <person name="Daly M.J."/>
            <person name="Minton K.W."/>
            <person name="Fleischmann R.D."/>
            <person name="Ketchum K.A."/>
            <person name="Nelson K.E."/>
            <person name="Salzberg S."/>
            <person name="Smith H.O."/>
            <person name="Venter J.C."/>
            <person name="Fraser C.M."/>
        </authorList>
    </citation>
    <scope>NUCLEOTIDE SEQUENCE [LARGE SCALE GENOMIC DNA]</scope>
    <source>
        <strain evidence="2">ATCC 13939 / DSM 20539 / JCM 16871 / LMG 4051 / NBRC 15346 / NCIMB 9279 / R1 / VKM B-1422</strain>
    </source>
</reference>
<evidence type="ECO:0000313" key="2">
    <source>
        <dbReference type="Proteomes" id="UP000002524"/>
    </source>
</evidence>
<dbReference type="PaxDb" id="243230-DR_A0096"/>
<dbReference type="SMR" id="Q9RZ58"/>
<accession>Q9RZ58</accession>
<dbReference type="STRING" id="243230.DR_A0096"/>
<evidence type="ECO:0000313" key="1">
    <source>
        <dbReference type="EMBL" id="AAF12337.1"/>
    </source>
</evidence>
<sequence length="310" mass="34234">MTGFLWPIYEAGDASEVQAVLQVTSYVVDGKTLFQVRRFSSGMMEVFKGLEDWQKYATGQREEFPQPHCPDRLPIAFRVVGRDANREPEGLAMTALPAFRRYVKATVLLAFIAHRGGFEERVAKSDQLFQIAKSDPHNPLLSELKQVGPNKVRVMDSGGSYDRLEPVKLAEYREQERDAKADVRGALYMPDVDGADLSGEALAEKRESYTETTTSLGNSVADALTEAHELAAAMRPAELRSGWRVTLKPHFTRDVESARVALREDYKAGLPLSAWLSGLQNLGVTEVTEAHINAALAQEEAGTLPRPDGA</sequence>
<dbReference type="Proteomes" id="UP000002524">
    <property type="component" value="Chromosome 2"/>
</dbReference>
<organism evidence="1 2">
    <name type="scientific">Deinococcus radiodurans (strain ATCC 13939 / DSM 20539 / JCM 16871 / CCUG 27074 / LMG 4051 / NBRC 15346 / NCIMB 9279 / VKM B-1422 / R1)</name>
    <dbReference type="NCBI Taxonomy" id="243230"/>
    <lineage>
        <taxon>Bacteria</taxon>
        <taxon>Thermotogati</taxon>
        <taxon>Deinococcota</taxon>
        <taxon>Deinococci</taxon>
        <taxon>Deinococcales</taxon>
        <taxon>Deinococcaceae</taxon>
        <taxon>Deinococcus</taxon>
    </lineage>
</organism>
<dbReference type="EnsemblBacteria" id="AAF12337">
    <property type="protein sequence ID" value="AAF12337"/>
    <property type="gene ID" value="DR_A0096"/>
</dbReference>
<keyword evidence="2" id="KW-1185">Reference proteome</keyword>
<dbReference type="HOGENOM" id="CLU_048543_0_0_0"/>
<dbReference type="OrthoDB" id="62096at2"/>